<feature type="region of interest" description="Disordered" evidence="1">
    <location>
        <begin position="1"/>
        <end position="23"/>
    </location>
</feature>
<evidence type="ECO:0000313" key="2">
    <source>
        <dbReference type="EMBL" id="HIV02157.1"/>
    </source>
</evidence>
<dbReference type="AlphaFoldDB" id="A0A9D1SZN5"/>
<gene>
    <name evidence="2" type="ORF">IAC74_01180</name>
</gene>
<evidence type="ECO:0000256" key="1">
    <source>
        <dbReference type="SAM" id="MobiDB-lite"/>
    </source>
</evidence>
<dbReference type="Proteomes" id="UP000886743">
    <property type="component" value="Unassembled WGS sequence"/>
</dbReference>
<reference evidence="2" key="1">
    <citation type="submission" date="2020-10" db="EMBL/GenBank/DDBJ databases">
        <authorList>
            <person name="Gilroy R."/>
        </authorList>
    </citation>
    <scope>NUCLEOTIDE SEQUENCE</scope>
    <source>
        <strain evidence="2">4920</strain>
    </source>
</reference>
<proteinExistence type="predicted"/>
<reference evidence="2" key="2">
    <citation type="journal article" date="2021" name="PeerJ">
        <title>Extensive microbial diversity within the chicken gut microbiome revealed by metagenomics and culture.</title>
        <authorList>
            <person name="Gilroy R."/>
            <person name="Ravi A."/>
            <person name="Getino M."/>
            <person name="Pursley I."/>
            <person name="Horton D.L."/>
            <person name="Alikhan N.F."/>
            <person name="Baker D."/>
            <person name="Gharbi K."/>
            <person name="Hall N."/>
            <person name="Watson M."/>
            <person name="Adriaenssens E.M."/>
            <person name="Foster-Nyarko E."/>
            <person name="Jarju S."/>
            <person name="Secka A."/>
            <person name="Antonio M."/>
            <person name="Oren A."/>
            <person name="Chaudhuri R.R."/>
            <person name="La Ragione R."/>
            <person name="Hildebrand F."/>
            <person name="Pallen M.J."/>
        </authorList>
    </citation>
    <scope>NUCLEOTIDE SEQUENCE</scope>
    <source>
        <strain evidence="2">4920</strain>
    </source>
</reference>
<name>A0A9D1SZN5_9FIRM</name>
<accession>A0A9D1SZN5</accession>
<feature type="compositionally biased region" description="Polar residues" evidence="1">
    <location>
        <begin position="1"/>
        <end position="16"/>
    </location>
</feature>
<sequence>MLQRGLQTQEIGTTEYTDSKQQRHRVKHSVVFSDCEKHELTQKVAEDLYSIFTSHAGRA</sequence>
<comment type="caution">
    <text evidence="2">The sequence shown here is derived from an EMBL/GenBank/DDBJ whole genome shotgun (WGS) entry which is preliminary data.</text>
</comment>
<evidence type="ECO:0000313" key="3">
    <source>
        <dbReference type="Proteomes" id="UP000886743"/>
    </source>
</evidence>
<protein>
    <submittedName>
        <fullName evidence="2">Uncharacterized protein</fullName>
    </submittedName>
</protein>
<dbReference type="EMBL" id="DVOF01000033">
    <property type="protein sequence ID" value="HIV02157.1"/>
    <property type="molecule type" value="Genomic_DNA"/>
</dbReference>
<organism evidence="2 3">
    <name type="scientific">Candidatus Aphodoplasma excrementigallinarum</name>
    <dbReference type="NCBI Taxonomy" id="2840673"/>
    <lineage>
        <taxon>Bacteria</taxon>
        <taxon>Bacillati</taxon>
        <taxon>Bacillota</taxon>
        <taxon>Clostridia</taxon>
        <taxon>Eubacteriales</taxon>
        <taxon>Candidatus Aphodoplasma</taxon>
    </lineage>
</organism>